<keyword evidence="11" id="KW-0255">Endonuclease</keyword>
<evidence type="ECO:0000256" key="1">
    <source>
        <dbReference type="ARBA" id="ARBA00006930"/>
    </source>
</evidence>
<reference evidence="15" key="1">
    <citation type="journal article" date="2015" name="Genome">
        <title>Whole Genome Sequence of the Non-Microcystin-Producing Microcystis aeruginosa Strain NIES-44.</title>
        <authorList>
            <person name="Okano K."/>
            <person name="Miyata N."/>
            <person name="Ozaki Y."/>
        </authorList>
    </citation>
    <scope>NUCLEOTIDE SEQUENCE [LARGE SCALE GENOMIC DNA]</scope>
    <source>
        <strain evidence="15">NIES-44</strain>
    </source>
</reference>
<dbReference type="PANTHER" id="PTHR32114:SF2">
    <property type="entry name" value="ABC TRANSPORTER ABCH.3"/>
    <property type="match status" value="1"/>
</dbReference>
<accession>A0A0A1VS87</accession>
<keyword evidence="3" id="KW-0479">Metal-binding</keyword>
<dbReference type="GO" id="GO:0046872">
    <property type="term" value="F:metal ion binding"/>
    <property type="evidence" value="ECO:0007669"/>
    <property type="project" value="UniProtKB-KW"/>
</dbReference>
<dbReference type="GO" id="GO:0005524">
    <property type="term" value="F:ATP binding"/>
    <property type="evidence" value="ECO:0007669"/>
    <property type="project" value="UniProtKB-KW"/>
</dbReference>
<comment type="caution">
    <text evidence="14">The sequence shown here is derived from an EMBL/GenBank/DDBJ whole genome shotgun (WGS) entry which is preliminary data.</text>
</comment>
<dbReference type="InterPro" id="IPR013134">
    <property type="entry name" value="Zn_hook_RAD50"/>
</dbReference>
<keyword evidence="6 11" id="KW-0378">Hydrolase</keyword>
<dbReference type="AlphaFoldDB" id="A0A0A1VS87"/>
<evidence type="ECO:0000256" key="4">
    <source>
        <dbReference type="ARBA" id="ARBA00022741"/>
    </source>
</evidence>
<evidence type="ECO:0000256" key="6">
    <source>
        <dbReference type="ARBA" id="ARBA00022801"/>
    </source>
</evidence>
<evidence type="ECO:0000256" key="2">
    <source>
        <dbReference type="ARBA" id="ARBA00011322"/>
    </source>
</evidence>
<dbReference type="Pfam" id="PF04423">
    <property type="entry name" value="Rad50_zn_hook"/>
    <property type="match status" value="1"/>
</dbReference>
<evidence type="ECO:0000259" key="12">
    <source>
        <dbReference type="Pfam" id="PF04423"/>
    </source>
</evidence>
<dbReference type="NCBIfam" id="TIGR00618">
    <property type="entry name" value="sbcc"/>
    <property type="match status" value="1"/>
</dbReference>
<evidence type="ECO:0000256" key="8">
    <source>
        <dbReference type="ARBA" id="ARBA00022840"/>
    </source>
</evidence>
<feature type="domain" description="Zinc-hook" evidence="12">
    <location>
        <begin position="497"/>
        <end position="545"/>
    </location>
</feature>
<dbReference type="SUPFAM" id="SSF75712">
    <property type="entry name" value="Rad50 coiled-coil Zn hook"/>
    <property type="match status" value="1"/>
</dbReference>
<dbReference type="InterPro" id="IPR038729">
    <property type="entry name" value="Rad50/SbcC_AAA"/>
</dbReference>
<comment type="similarity">
    <text evidence="1 11">Belongs to the SMC family. SbcC subfamily.</text>
</comment>
<dbReference type="GO" id="GO:0004527">
    <property type="term" value="F:exonuclease activity"/>
    <property type="evidence" value="ECO:0007669"/>
    <property type="project" value="UniProtKB-KW"/>
</dbReference>
<evidence type="ECO:0000256" key="7">
    <source>
        <dbReference type="ARBA" id="ARBA00022833"/>
    </source>
</evidence>
<evidence type="ECO:0000256" key="3">
    <source>
        <dbReference type="ARBA" id="ARBA00022723"/>
    </source>
</evidence>
<evidence type="ECO:0000259" key="13">
    <source>
        <dbReference type="Pfam" id="PF13476"/>
    </source>
</evidence>
<dbReference type="Pfam" id="PF13476">
    <property type="entry name" value="AAA_23"/>
    <property type="match status" value="1"/>
</dbReference>
<dbReference type="Gene3D" id="3.40.50.300">
    <property type="entry name" value="P-loop containing nucleotide triphosphate hydrolases"/>
    <property type="match status" value="2"/>
</dbReference>
<evidence type="ECO:0000313" key="14">
    <source>
        <dbReference type="EMBL" id="GAL92303.1"/>
    </source>
</evidence>
<dbReference type="SUPFAM" id="SSF52540">
    <property type="entry name" value="P-loop containing nucleoside triphosphate hydrolases"/>
    <property type="match status" value="2"/>
</dbReference>
<dbReference type="Gene3D" id="1.10.287.510">
    <property type="entry name" value="Helix hairpin bin"/>
    <property type="match status" value="1"/>
</dbReference>
<keyword evidence="9 11" id="KW-0175">Coiled coil</keyword>
<keyword evidence="4" id="KW-0547">Nucleotide-binding</keyword>
<organism evidence="14 15">
    <name type="scientific">Microcystis aeruginosa NIES-44</name>
    <dbReference type="NCBI Taxonomy" id="449439"/>
    <lineage>
        <taxon>Bacteria</taxon>
        <taxon>Bacillati</taxon>
        <taxon>Cyanobacteriota</taxon>
        <taxon>Cyanophyceae</taxon>
        <taxon>Oscillatoriophycideae</taxon>
        <taxon>Chroococcales</taxon>
        <taxon>Microcystaceae</taxon>
        <taxon>Microcystis</taxon>
    </lineage>
</organism>
<evidence type="ECO:0000256" key="11">
    <source>
        <dbReference type="RuleBase" id="RU363070"/>
    </source>
</evidence>
<comment type="subunit">
    <text evidence="2 11">Heterodimer of SbcC and SbcD.</text>
</comment>
<dbReference type="InterPro" id="IPR027417">
    <property type="entry name" value="P-loop_NTPase"/>
</dbReference>
<gene>
    <name evidence="11" type="primary">sbcC</name>
    <name evidence="14" type="ORF">N44_00861</name>
</gene>
<evidence type="ECO:0000313" key="15">
    <source>
        <dbReference type="Proteomes" id="UP000030321"/>
    </source>
</evidence>
<evidence type="ECO:0000256" key="10">
    <source>
        <dbReference type="ARBA" id="ARBA00023204"/>
    </source>
</evidence>
<feature type="coiled-coil region" evidence="11">
    <location>
        <begin position="552"/>
        <end position="783"/>
    </location>
</feature>
<dbReference type="GO" id="GO:0006260">
    <property type="term" value="P:DNA replication"/>
    <property type="evidence" value="ECO:0007669"/>
    <property type="project" value="UniProtKB-KW"/>
</dbReference>
<feature type="domain" description="Rad50/SbcC-type AAA" evidence="13">
    <location>
        <begin position="21"/>
        <end position="240"/>
    </location>
</feature>
<keyword evidence="11" id="KW-0235">DNA replication</keyword>
<dbReference type="Pfam" id="PF13558">
    <property type="entry name" value="SbcC_Walker_B"/>
    <property type="match status" value="1"/>
</dbReference>
<sequence length="1023" mass="119332">MYCILPPLPHFPTPQLMIPLQLTLKNFLSYREAVLDFRGLHTACICGANGAGKSSLLEAITWAIWGESRTSIADDVIHAGSDYARVDFEFSYGGEIYKIIRSRHRGGKASGLDFQVISDQSFRPLSGKSIKDTQAQINTYLKIDHKTFINSAYLRQGQADEFMKQPPSGRKQILAELLQLDRYEILANKAKDISKQFDGQSLQIEQQVESIKLRLQEKNSYREQLQELNTQIDQINQEQEVNNRRLQQLQGEENQRQNWEKQRQWQREQERALLAEIERLDREKVSLDNQLNQIRTILHRKNEIIAAHERLINLDQKEASLSSQLQAWQQAQYDKQQLEQKLQQKINEFTLPIQQTSARLEELGRQEQETQKIIEQAVDIQAGLEKLNYHRQRLQELDRLALKYAPLNSRKADLNMQLEREKAGINARREQLQRNRQQLETEIDRIPLLREEALNLAKRIKELDKKQTYCERVEEKETLKQVDKKSLLDQQKRYEEQLLELTDKLEKLNIPDSVCPLCEQNLDSHHRDQVIRKTHQHQEQIQEQIWSLQEGMADCDRDLKRLREELAQIKQELPVRSNLQQKYVQLEVKLETIEEKEIELEKTEEILAELEALLSSGNYALELQQELQIVNQEIAFLNYDEQSHALVRGEEKRWRWAEIQESELKQANRRLANIKAEKPNLINQLARIEKEKQELGQNSPIKQEIERLEKLIQNLNYDRSEHQNIQNLIRQLQGVRLQYQDWQQAEKNYPEIAAKIADIEQRLQLRNEDRQKLNQELANISQKIGTLTDYRQEIAALSTNIQQRRQIIDGLLSQKGRVEEKLHQLETLGKQLIEKERDLAKVKKQYRVYKELALAFGKNGLQTLMIENVLPELEAQTNHILARLTGNQFHVHFLTQKSGKGTKKQQQKSIDTLDIIIGDTRGSRPYETYSGGEAFRINFSIRLALARLLAQRAGTALQMLIVDEGFGTQDAEGCERLIAAINAISADFACILTVTHMPQFKEAFQHRIEVRKTEQGSQLMLLS</sequence>
<feature type="coiled-coil region" evidence="11">
    <location>
        <begin position="415"/>
        <end position="504"/>
    </location>
</feature>
<proteinExistence type="inferred from homology"/>
<keyword evidence="7" id="KW-0862">Zinc</keyword>
<keyword evidence="8" id="KW-0067">ATP-binding</keyword>
<dbReference type="EMBL" id="BBPA01000020">
    <property type="protein sequence ID" value="GAL92303.1"/>
    <property type="molecule type" value="Genomic_DNA"/>
</dbReference>
<protein>
    <recommendedName>
        <fullName evidence="11">Nuclease SbcCD subunit C</fullName>
    </recommendedName>
</protein>
<name>A0A0A1VS87_MICAE</name>
<keyword evidence="10" id="KW-0234">DNA repair</keyword>
<dbReference type="InterPro" id="IPR004592">
    <property type="entry name" value="SbcC_gammaproteobac_type"/>
</dbReference>
<keyword evidence="11" id="KW-0269">Exonuclease</keyword>
<dbReference type="GO" id="GO:0004519">
    <property type="term" value="F:endonuclease activity"/>
    <property type="evidence" value="ECO:0007669"/>
    <property type="project" value="UniProtKB-KW"/>
</dbReference>
<evidence type="ECO:0000256" key="9">
    <source>
        <dbReference type="ARBA" id="ARBA00023054"/>
    </source>
</evidence>
<feature type="coiled-coil region" evidence="11">
    <location>
        <begin position="211"/>
        <end position="297"/>
    </location>
</feature>
<feature type="coiled-coil region" evidence="11">
    <location>
        <begin position="808"/>
        <end position="852"/>
    </location>
</feature>
<keyword evidence="11" id="KW-0540">Nuclease</keyword>
<dbReference type="Proteomes" id="UP000030321">
    <property type="component" value="Unassembled WGS sequence"/>
</dbReference>
<evidence type="ECO:0000256" key="5">
    <source>
        <dbReference type="ARBA" id="ARBA00022763"/>
    </source>
</evidence>
<dbReference type="PANTHER" id="PTHR32114">
    <property type="entry name" value="ABC TRANSPORTER ABCH.3"/>
    <property type="match status" value="1"/>
</dbReference>
<dbReference type="GO" id="GO:0006310">
    <property type="term" value="P:DNA recombination"/>
    <property type="evidence" value="ECO:0007669"/>
    <property type="project" value="UniProtKB-KW"/>
</dbReference>
<comment type="function">
    <text evidence="11">SbcCD cleaves DNA hairpin structures. These structures can inhibit DNA replication and are intermediates in certain DNA recombination reactions. The complex acts as a 3'-&gt;5' double strand exonuclease that can open hairpins. It also has a 5' single-strand endonuclease activity.</text>
</comment>
<keyword evidence="5" id="KW-0227">DNA damage</keyword>
<dbReference type="GO" id="GO:0016887">
    <property type="term" value="F:ATP hydrolysis activity"/>
    <property type="evidence" value="ECO:0007669"/>
    <property type="project" value="InterPro"/>
</dbReference>
<keyword evidence="11" id="KW-0233">DNA recombination</keyword>
<dbReference type="GO" id="GO:0006302">
    <property type="term" value="P:double-strand break repair"/>
    <property type="evidence" value="ECO:0007669"/>
    <property type="project" value="InterPro"/>
</dbReference>